<evidence type="ECO:0000313" key="3">
    <source>
        <dbReference type="EMBL" id="NAS18596.1"/>
    </source>
</evidence>
<gene>
    <name evidence="4" type="ORF">AWN73_14275</name>
    <name evidence="2" type="ORF">CBU02nite_20310</name>
    <name evidence="3" type="ORF">GND98_012135</name>
</gene>
<keyword evidence="1" id="KW-0812">Transmembrane</keyword>
<proteinExistence type="predicted"/>
<evidence type="ECO:0000313" key="4">
    <source>
        <dbReference type="EMBL" id="PPV14249.1"/>
    </source>
</evidence>
<feature type="transmembrane region" description="Helical" evidence="1">
    <location>
        <begin position="216"/>
        <end position="235"/>
    </location>
</feature>
<evidence type="ECO:0000313" key="6">
    <source>
        <dbReference type="Proteomes" id="UP000321089"/>
    </source>
</evidence>
<reference evidence="2 6" key="2">
    <citation type="submission" date="2019-07" db="EMBL/GenBank/DDBJ databases">
        <title>Whole genome shotgun sequence of Clostridium butyricum NBRC 3858.</title>
        <authorList>
            <person name="Hosoyama A."/>
            <person name="Uohara A."/>
            <person name="Ohji S."/>
            <person name="Ichikawa N."/>
        </authorList>
    </citation>
    <scope>NUCLEOTIDE SEQUENCE [LARGE SCALE GENOMIC DNA]</scope>
    <source>
        <strain evidence="2 6">NBRC 3858</strain>
    </source>
</reference>
<accession>A0A2S7FA67</accession>
<dbReference type="Proteomes" id="UP000238081">
    <property type="component" value="Unassembled WGS sequence"/>
</dbReference>
<evidence type="ECO:0000313" key="2">
    <source>
        <dbReference type="EMBL" id="GEQ21525.1"/>
    </source>
</evidence>
<dbReference type="OrthoDB" id="1903376at2"/>
<dbReference type="KEGG" id="cbut:ATN24_08585"/>
<comment type="caution">
    <text evidence="4">The sequence shown here is derived from an EMBL/GenBank/DDBJ whole genome shotgun (WGS) entry which is preliminary data.</text>
</comment>
<dbReference type="AlphaFoldDB" id="A0A2S7FA67"/>
<evidence type="ECO:0000313" key="7">
    <source>
        <dbReference type="Proteomes" id="UP000474042"/>
    </source>
</evidence>
<dbReference type="RefSeq" id="WP_024039493.1">
    <property type="nucleotide sequence ID" value="NZ_BKBC01000026.1"/>
</dbReference>
<protein>
    <submittedName>
        <fullName evidence="3">DUF1189 domain-containing protein</fullName>
    </submittedName>
</protein>
<feature type="transmembrane region" description="Helical" evidence="1">
    <location>
        <begin position="247"/>
        <end position="265"/>
    </location>
</feature>
<evidence type="ECO:0000256" key="1">
    <source>
        <dbReference type="SAM" id="Phobius"/>
    </source>
</evidence>
<evidence type="ECO:0000313" key="5">
    <source>
        <dbReference type="Proteomes" id="UP000238081"/>
    </source>
</evidence>
<keyword evidence="1" id="KW-0472">Membrane</keyword>
<reference evidence="4 5" key="1">
    <citation type="submission" date="2016-01" db="EMBL/GenBank/DDBJ databases">
        <title>Characterization of the Clostridium difficile lineages that are prevalent in Hong Kong and China.</title>
        <authorList>
            <person name="Kwok J.S.-L."/>
            <person name="Lam W.-Y."/>
            <person name="Ip M."/>
            <person name="Chan T.-F."/>
            <person name="Hawkey P.M."/>
            <person name="Tsui S.K.-W."/>
        </authorList>
    </citation>
    <scope>NUCLEOTIDE SEQUENCE [LARGE SCALE GENOMIC DNA]</scope>
    <source>
        <strain evidence="4 5">300064</strain>
    </source>
</reference>
<dbReference type="Proteomes" id="UP000474042">
    <property type="component" value="Unassembled WGS sequence"/>
</dbReference>
<name>A0A2S7FA67_CLOBU</name>
<reference evidence="3 7" key="3">
    <citation type="submission" date="2020-01" db="EMBL/GenBank/DDBJ databases">
        <title>Genome sequence of a 1,3-propanediol producer, Clostridium butyricum S3.</title>
        <authorList>
            <person name="Zhou J."/>
        </authorList>
    </citation>
    <scope>NUCLEOTIDE SEQUENCE [LARGE SCALE GENOMIC DNA]</scope>
    <source>
        <strain evidence="3 7">S3</strain>
    </source>
</reference>
<dbReference type="Pfam" id="PF06691">
    <property type="entry name" value="DUF1189"/>
    <property type="match status" value="1"/>
</dbReference>
<dbReference type="EMBL" id="LRDH01000110">
    <property type="protein sequence ID" value="PPV14249.1"/>
    <property type="molecule type" value="Genomic_DNA"/>
</dbReference>
<sequence length="278" mass="30816">MENKTGIVHKFAYSFFDFKAYKDFLSQGLLKALFYLFIVSTIFSTLGNISTLSTLNDDVTRLENKYVKEAPEFELKNGVLSIDSKEPVIYKYTGDSPILNILIKDFTLGDVLIADTNGTTDVSSLDEYNSGTYINSTSIHSKKNGSIIASINFSENTSIALNKDMLTSYFSLLKVAFALSLLIVGPMLAFINNLAAIFIIIGPMTLIFSKNSKENLGYLKCCIISIYSITLPLVLESLATITNLYSSEFVFVFYIVAFLYSSLAVKNLGSHKKIDTVL</sequence>
<organism evidence="4 5">
    <name type="scientific">Clostridium butyricum</name>
    <dbReference type="NCBI Taxonomy" id="1492"/>
    <lineage>
        <taxon>Bacteria</taxon>
        <taxon>Bacillati</taxon>
        <taxon>Bacillota</taxon>
        <taxon>Clostridia</taxon>
        <taxon>Eubacteriales</taxon>
        <taxon>Clostridiaceae</taxon>
        <taxon>Clostridium</taxon>
    </lineage>
</organism>
<dbReference type="Proteomes" id="UP000321089">
    <property type="component" value="Unassembled WGS sequence"/>
</dbReference>
<dbReference type="EMBL" id="WOFV02000038">
    <property type="protein sequence ID" value="NAS18596.1"/>
    <property type="molecule type" value="Genomic_DNA"/>
</dbReference>
<feature type="transmembrane region" description="Helical" evidence="1">
    <location>
        <begin position="190"/>
        <end position="209"/>
    </location>
</feature>
<dbReference type="InterPro" id="IPR009574">
    <property type="entry name" value="DUF1189"/>
</dbReference>
<dbReference type="EMBL" id="BKBC01000026">
    <property type="protein sequence ID" value="GEQ21525.1"/>
    <property type="molecule type" value="Genomic_DNA"/>
</dbReference>
<keyword evidence="1" id="KW-1133">Transmembrane helix</keyword>
<feature type="transmembrane region" description="Helical" evidence="1">
    <location>
        <begin position="32"/>
        <end position="55"/>
    </location>
</feature>
<feature type="transmembrane region" description="Helical" evidence="1">
    <location>
        <begin position="166"/>
        <end position="184"/>
    </location>
</feature>